<evidence type="ECO:0000313" key="2">
    <source>
        <dbReference type="Proteomes" id="UP001276659"/>
    </source>
</evidence>
<sequence>MAFLSSRIGTHPTLADEASLRGVVQIATDVGITDDFATQLTILRKLTTLTQYLQLQSDMGLRDSLILMAAGEMETFRTTSRSKWTPETELHFLGAKLFLYGWSFSSESTSEPDILPFPMPSEPTLSKKLILYEALATSTAYIHSFSKLSDPAPTSSNVHFPPKTASSHRPQLHFPKHYFFTFYFAALTLYHILSTLPDLSISDQDLARNHIRLTHTLLTCCALDNPDLQSARLAHNIEFVGQFTNSGRRLPPEAQIKSRLGAGLFYDAMLKIAVIKAERGEKSRGSDLMAEQPPLHDYSRLQVDEQSVLGNGHEGSSYTTGAEGLAVYARENGIPNQQYIPPQEWDEGTFWGWDLAMIESVDFQVDWNGLAGWQP</sequence>
<dbReference type="AlphaFoldDB" id="A0AAE0DH59"/>
<organism evidence="1 2">
    <name type="scientific">Lepraria neglecta</name>
    <dbReference type="NCBI Taxonomy" id="209136"/>
    <lineage>
        <taxon>Eukaryota</taxon>
        <taxon>Fungi</taxon>
        <taxon>Dikarya</taxon>
        <taxon>Ascomycota</taxon>
        <taxon>Pezizomycotina</taxon>
        <taxon>Lecanoromycetes</taxon>
        <taxon>OSLEUM clade</taxon>
        <taxon>Lecanoromycetidae</taxon>
        <taxon>Lecanorales</taxon>
        <taxon>Lecanorineae</taxon>
        <taxon>Stereocaulaceae</taxon>
        <taxon>Lepraria</taxon>
    </lineage>
</organism>
<dbReference type="EMBL" id="JASNWA010000009">
    <property type="protein sequence ID" value="KAK3170307.1"/>
    <property type="molecule type" value="Genomic_DNA"/>
</dbReference>
<protein>
    <recommendedName>
        <fullName evidence="3">Transcription factor domain-containing protein</fullName>
    </recommendedName>
</protein>
<name>A0AAE0DH59_9LECA</name>
<dbReference type="Proteomes" id="UP001276659">
    <property type="component" value="Unassembled WGS sequence"/>
</dbReference>
<comment type="caution">
    <text evidence="1">The sequence shown here is derived from an EMBL/GenBank/DDBJ whole genome shotgun (WGS) entry which is preliminary data.</text>
</comment>
<evidence type="ECO:0000313" key="1">
    <source>
        <dbReference type="EMBL" id="KAK3170307.1"/>
    </source>
</evidence>
<gene>
    <name evidence="1" type="ORF">OEA41_009694</name>
</gene>
<reference evidence="1" key="1">
    <citation type="submission" date="2022-11" db="EMBL/GenBank/DDBJ databases">
        <title>Chromosomal genome sequence assembly and mating type (MAT) locus characterization of the leprose asexual lichenized fungus Lepraria neglecta (Nyl.) Erichsen.</title>
        <authorList>
            <person name="Allen J.L."/>
            <person name="Pfeffer B."/>
        </authorList>
    </citation>
    <scope>NUCLEOTIDE SEQUENCE</scope>
    <source>
        <strain evidence="1">Allen 5258</strain>
    </source>
</reference>
<accession>A0AAE0DH59</accession>
<keyword evidence="2" id="KW-1185">Reference proteome</keyword>
<proteinExistence type="predicted"/>
<evidence type="ECO:0008006" key="3">
    <source>
        <dbReference type="Google" id="ProtNLM"/>
    </source>
</evidence>